<reference evidence="3 4" key="1">
    <citation type="journal article" date="2014" name="BMC Genomics">
        <title>Comparison of environmental and isolate Sulfobacillus genomes reveals diverse carbon, sulfur, nitrogen, and hydrogen metabolisms.</title>
        <authorList>
            <person name="Justice N.B."/>
            <person name="Norman A."/>
            <person name="Brown C.T."/>
            <person name="Singh A."/>
            <person name="Thomas B.C."/>
            <person name="Banfield J.F."/>
        </authorList>
    </citation>
    <scope>NUCLEOTIDE SEQUENCE [LARGE SCALE GENOMIC DNA]</scope>
    <source>
        <strain evidence="3">AMDSBA1</strain>
    </source>
</reference>
<dbReference type="Pfam" id="PF06325">
    <property type="entry name" value="PrmA"/>
    <property type="match status" value="1"/>
</dbReference>
<name>A0A2T2X7E9_9FIRM</name>
<evidence type="ECO:0000256" key="2">
    <source>
        <dbReference type="ARBA" id="ARBA00022679"/>
    </source>
</evidence>
<dbReference type="GO" id="GO:0008276">
    <property type="term" value="F:protein methyltransferase activity"/>
    <property type="evidence" value="ECO:0007669"/>
    <property type="project" value="TreeGrafter"/>
</dbReference>
<protein>
    <submittedName>
        <fullName evidence="3">50S ribosomal protein L11 methyltransferase</fullName>
    </submittedName>
</protein>
<accession>A0A2T2X7E9</accession>
<dbReference type="Gene3D" id="3.40.50.150">
    <property type="entry name" value="Vaccinia Virus protein VP39"/>
    <property type="match status" value="1"/>
</dbReference>
<dbReference type="GO" id="GO:0005840">
    <property type="term" value="C:ribosome"/>
    <property type="evidence" value="ECO:0007669"/>
    <property type="project" value="UniProtKB-KW"/>
</dbReference>
<dbReference type="PANTHER" id="PTHR43648:SF1">
    <property type="entry name" value="ELECTRON TRANSFER FLAVOPROTEIN BETA SUBUNIT LYSINE METHYLTRANSFERASE"/>
    <property type="match status" value="1"/>
</dbReference>
<comment type="caution">
    <text evidence="3">The sequence shown here is derived from an EMBL/GenBank/DDBJ whole genome shotgun (WGS) entry which is preliminary data.</text>
</comment>
<dbReference type="PROSITE" id="PS01131">
    <property type="entry name" value="RRNA_A_DIMETH"/>
    <property type="match status" value="1"/>
</dbReference>
<sequence length="305" mass="33714">MPWAGNLSSAPSDYLAITCFLEADDAPGAAQMFLDFGLNGVEWEDGLPIHSPFTDIPLDPKKPSAPFVRGYFPLVEEFDGIKEKIEQIALEQGWTVTVRLVRTEDWEHNWKKYYQPIYLRSGYVVIPEWADSPGVDADHGIFLDPGMAFGTGSHPTTFMCMNEVITLNPKGLKILDLGAGSGILTILAARMHAGEIWAVEPDPVAYRALEANIRRNGAQVHTVLGTLQDVSADLVFDLALLNLIADIIVSEWPRLLTHLHPGSRVLLSGILWERRCEVTHMVEQFGGHVVTTVERGGWAMMVAVV</sequence>
<evidence type="ECO:0000256" key="1">
    <source>
        <dbReference type="ARBA" id="ARBA00022603"/>
    </source>
</evidence>
<organism evidence="3 4">
    <name type="scientific">Sulfobacillus benefaciens</name>
    <dbReference type="NCBI Taxonomy" id="453960"/>
    <lineage>
        <taxon>Bacteria</taxon>
        <taxon>Bacillati</taxon>
        <taxon>Bacillota</taxon>
        <taxon>Clostridia</taxon>
        <taxon>Eubacteriales</taxon>
        <taxon>Clostridiales Family XVII. Incertae Sedis</taxon>
        <taxon>Sulfobacillus</taxon>
    </lineage>
</organism>
<dbReference type="Proteomes" id="UP000242699">
    <property type="component" value="Unassembled WGS sequence"/>
</dbReference>
<keyword evidence="3" id="KW-0689">Ribosomal protein</keyword>
<dbReference type="AlphaFoldDB" id="A0A2T2X7E9"/>
<keyword evidence="1 3" id="KW-0489">Methyltransferase</keyword>
<dbReference type="InterPro" id="IPR020596">
    <property type="entry name" value="rRNA_Ade_Mease_Trfase_CS"/>
</dbReference>
<evidence type="ECO:0000313" key="4">
    <source>
        <dbReference type="Proteomes" id="UP000242699"/>
    </source>
</evidence>
<dbReference type="GO" id="GO:0000179">
    <property type="term" value="F:rRNA (adenine-N6,N6-)-dimethyltransferase activity"/>
    <property type="evidence" value="ECO:0007669"/>
    <property type="project" value="InterPro"/>
</dbReference>
<dbReference type="InterPro" id="IPR029063">
    <property type="entry name" value="SAM-dependent_MTases_sf"/>
</dbReference>
<proteinExistence type="predicted"/>
<gene>
    <name evidence="3" type="ORF">C7B43_05970</name>
</gene>
<dbReference type="PANTHER" id="PTHR43648">
    <property type="entry name" value="ELECTRON TRANSFER FLAVOPROTEIN BETA SUBUNIT LYSINE METHYLTRANSFERASE"/>
    <property type="match status" value="1"/>
</dbReference>
<dbReference type="EMBL" id="PXYT01000010">
    <property type="protein sequence ID" value="PSR30431.1"/>
    <property type="molecule type" value="Genomic_DNA"/>
</dbReference>
<dbReference type="InterPro" id="IPR050078">
    <property type="entry name" value="Ribosomal_L11_MeTrfase_PrmA"/>
</dbReference>
<dbReference type="CDD" id="cd02440">
    <property type="entry name" value="AdoMet_MTases"/>
    <property type="match status" value="1"/>
</dbReference>
<keyword evidence="2 3" id="KW-0808">Transferase</keyword>
<dbReference type="SUPFAM" id="SSF53335">
    <property type="entry name" value="S-adenosyl-L-methionine-dependent methyltransferases"/>
    <property type="match status" value="1"/>
</dbReference>
<evidence type="ECO:0000313" key="3">
    <source>
        <dbReference type="EMBL" id="PSR30431.1"/>
    </source>
</evidence>
<keyword evidence="3" id="KW-0687">Ribonucleoprotein</keyword>